<feature type="region of interest" description="Disordered" evidence="5">
    <location>
        <begin position="209"/>
        <end position="228"/>
    </location>
</feature>
<dbReference type="PROSITE" id="PS00028">
    <property type="entry name" value="ZINC_FINGER_C2H2_1"/>
    <property type="match status" value="1"/>
</dbReference>
<feature type="region of interest" description="Disordered" evidence="5">
    <location>
        <begin position="327"/>
        <end position="373"/>
    </location>
</feature>
<dbReference type="InterPro" id="IPR001623">
    <property type="entry name" value="DnaJ_domain"/>
</dbReference>
<comment type="caution">
    <text evidence="8">The sequence shown here is derived from an EMBL/GenBank/DDBJ whole genome shotgun (WGS) entry which is preliminary data.</text>
</comment>
<sequence length="510" mass="60005">MRTCYYELLGVEDYVTSEELKKAYRKKALEWHPDKNHHRVAEATQQFALIQQAYEVLSDPNEREWYDNHRDAILREDDDIDQGDDDDYYDSSRSRYQNVAGIRTKDLMKYFNVGCFNGFDDNTKGFYTVYRSIFEQLATEEEEIYTRDQYDDSDFFPYPSFGDSTTSPEKDDPKYGNLIKFFYQSWMNFSTRKKFAWFDKYRLSEAPDRRAKKLMEAENEKSRNSARKEYNETVRSLVEFVQKRDPRYKAYKMAADQKVKAQVVEAKKRAARDRAEHLSKLQEYHEQEWTKVVDDYDDENDSDDDDDEPEDEFFCVAYESVNENIMDIEDNSFTKSSKKKKKLKKRQQSTNWGHEEFFDDDDKIKSDSINNNDNELSELLNKTKISSRGGFESEEDFSKSQSLSNVDDDKSIQQENVDKSIQQEIVDKSIQQENVDKSIQQENVDKSIQQENGTKKERKKEKKKSKDSNQLKCNVCSQTFTSRNRLFAHINETGHALNTGGSGSGKKGRK</sequence>
<keyword evidence="1" id="KW-0479">Metal-binding</keyword>
<dbReference type="InterPro" id="IPR054076">
    <property type="entry name" value="ZUO1-like_ZHD"/>
</dbReference>
<evidence type="ECO:0000256" key="4">
    <source>
        <dbReference type="PROSITE-ProRule" id="PRU00042"/>
    </source>
</evidence>
<keyword evidence="3" id="KW-0862">Zinc</keyword>
<dbReference type="InterPro" id="IPR036869">
    <property type="entry name" value="J_dom_sf"/>
</dbReference>
<evidence type="ECO:0000313" key="9">
    <source>
        <dbReference type="Proteomes" id="UP000439903"/>
    </source>
</evidence>
<feature type="region of interest" description="Disordered" evidence="5">
    <location>
        <begin position="432"/>
        <end position="468"/>
    </location>
</feature>
<feature type="compositionally biased region" description="Polar residues" evidence="5">
    <location>
        <begin position="432"/>
        <end position="452"/>
    </location>
</feature>
<feature type="region of interest" description="Disordered" evidence="5">
    <location>
        <begin position="290"/>
        <end position="310"/>
    </location>
</feature>
<dbReference type="Pfam" id="PF00226">
    <property type="entry name" value="DnaJ"/>
    <property type="match status" value="1"/>
</dbReference>
<dbReference type="InterPro" id="IPR051964">
    <property type="entry name" value="Chaperone_stress_response"/>
</dbReference>
<gene>
    <name evidence="8" type="ORF">F8M41_022786</name>
</gene>
<name>A0A8H4EHP1_GIGMA</name>
<evidence type="ECO:0000256" key="1">
    <source>
        <dbReference type="ARBA" id="ARBA00022723"/>
    </source>
</evidence>
<dbReference type="CDD" id="cd06257">
    <property type="entry name" value="DnaJ"/>
    <property type="match status" value="1"/>
</dbReference>
<evidence type="ECO:0000256" key="5">
    <source>
        <dbReference type="SAM" id="MobiDB-lite"/>
    </source>
</evidence>
<organism evidence="8 9">
    <name type="scientific">Gigaspora margarita</name>
    <dbReference type="NCBI Taxonomy" id="4874"/>
    <lineage>
        <taxon>Eukaryota</taxon>
        <taxon>Fungi</taxon>
        <taxon>Fungi incertae sedis</taxon>
        <taxon>Mucoromycota</taxon>
        <taxon>Glomeromycotina</taxon>
        <taxon>Glomeromycetes</taxon>
        <taxon>Diversisporales</taxon>
        <taxon>Gigasporaceae</taxon>
        <taxon>Gigaspora</taxon>
    </lineage>
</organism>
<feature type="domain" description="J" evidence="6">
    <location>
        <begin position="4"/>
        <end position="70"/>
    </location>
</feature>
<feature type="compositionally biased region" description="Basic and acidic residues" evidence="5">
    <location>
        <begin position="407"/>
        <end position="418"/>
    </location>
</feature>
<dbReference type="PANTHER" id="PTHR44029:SF1">
    <property type="entry name" value="DNAJ HOMOLOG SUBFAMILY C MEMBER 21"/>
    <property type="match status" value="1"/>
</dbReference>
<dbReference type="GO" id="GO:0005737">
    <property type="term" value="C:cytoplasm"/>
    <property type="evidence" value="ECO:0007669"/>
    <property type="project" value="TreeGrafter"/>
</dbReference>
<keyword evidence="9" id="KW-1185">Reference proteome</keyword>
<dbReference type="OrthoDB" id="5894at2759"/>
<dbReference type="GO" id="GO:0008270">
    <property type="term" value="F:zinc ion binding"/>
    <property type="evidence" value="ECO:0007669"/>
    <property type="project" value="UniProtKB-KW"/>
</dbReference>
<dbReference type="InterPro" id="IPR018253">
    <property type="entry name" value="DnaJ_domain_CS"/>
</dbReference>
<evidence type="ECO:0000259" key="7">
    <source>
        <dbReference type="PROSITE" id="PS50157"/>
    </source>
</evidence>
<feature type="compositionally biased region" description="Basic residues" evidence="5">
    <location>
        <begin position="336"/>
        <end position="347"/>
    </location>
</feature>
<dbReference type="Proteomes" id="UP000439903">
    <property type="component" value="Unassembled WGS sequence"/>
</dbReference>
<dbReference type="FunFam" id="1.10.287.110:FF:000046">
    <property type="entry name" value="dnaJ homolog subfamily C member 21"/>
    <property type="match status" value="1"/>
</dbReference>
<proteinExistence type="predicted"/>
<evidence type="ECO:0000256" key="2">
    <source>
        <dbReference type="ARBA" id="ARBA00022771"/>
    </source>
</evidence>
<dbReference type="InterPro" id="IPR013087">
    <property type="entry name" value="Znf_C2H2_type"/>
</dbReference>
<dbReference type="PROSITE" id="PS00636">
    <property type="entry name" value="DNAJ_1"/>
    <property type="match status" value="1"/>
</dbReference>
<dbReference type="PROSITE" id="PS50157">
    <property type="entry name" value="ZINC_FINGER_C2H2_2"/>
    <property type="match status" value="1"/>
</dbReference>
<accession>A0A8H4EHP1</accession>
<dbReference type="PANTHER" id="PTHR44029">
    <property type="entry name" value="DNAJ HOMOLOG SUBFAMILY C MEMBER 21"/>
    <property type="match status" value="1"/>
</dbReference>
<dbReference type="AlphaFoldDB" id="A0A8H4EHP1"/>
<feature type="compositionally biased region" description="Acidic residues" evidence="5">
    <location>
        <begin position="295"/>
        <end position="310"/>
    </location>
</feature>
<protein>
    <submittedName>
        <fullName evidence="8">DnaJ-domain-containing protein</fullName>
    </submittedName>
</protein>
<dbReference type="PROSITE" id="PS50076">
    <property type="entry name" value="DNAJ_2"/>
    <property type="match status" value="1"/>
</dbReference>
<evidence type="ECO:0000256" key="3">
    <source>
        <dbReference type="ARBA" id="ARBA00022833"/>
    </source>
</evidence>
<dbReference type="SMART" id="SM00271">
    <property type="entry name" value="DnaJ"/>
    <property type="match status" value="1"/>
</dbReference>
<dbReference type="EMBL" id="WTPW01000719">
    <property type="protein sequence ID" value="KAF0485589.1"/>
    <property type="molecule type" value="Genomic_DNA"/>
</dbReference>
<evidence type="ECO:0000313" key="8">
    <source>
        <dbReference type="EMBL" id="KAF0485589.1"/>
    </source>
</evidence>
<dbReference type="Pfam" id="PF21884">
    <property type="entry name" value="ZUO1-like_ZHD"/>
    <property type="match status" value="1"/>
</dbReference>
<dbReference type="PRINTS" id="PR00625">
    <property type="entry name" value="JDOMAIN"/>
</dbReference>
<reference evidence="8 9" key="1">
    <citation type="journal article" date="2019" name="Environ. Microbiol.">
        <title>At the nexus of three kingdoms: the genome of the mycorrhizal fungus Gigaspora margarita provides insights into plant, endobacterial and fungal interactions.</title>
        <authorList>
            <person name="Venice F."/>
            <person name="Ghignone S."/>
            <person name="Salvioli di Fossalunga A."/>
            <person name="Amselem J."/>
            <person name="Novero M."/>
            <person name="Xianan X."/>
            <person name="Sedzielewska Toro K."/>
            <person name="Morin E."/>
            <person name="Lipzen A."/>
            <person name="Grigoriev I.V."/>
            <person name="Henrissat B."/>
            <person name="Martin F.M."/>
            <person name="Bonfante P."/>
        </authorList>
    </citation>
    <scope>NUCLEOTIDE SEQUENCE [LARGE SCALE GENOMIC DNA]</scope>
    <source>
        <strain evidence="8 9">BEG34</strain>
    </source>
</reference>
<feature type="region of interest" description="Disordered" evidence="5">
    <location>
        <begin position="387"/>
        <end position="419"/>
    </location>
</feature>
<feature type="domain" description="C2H2-type" evidence="7">
    <location>
        <begin position="471"/>
        <end position="496"/>
    </location>
</feature>
<dbReference type="Gene3D" id="1.10.287.110">
    <property type="entry name" value="DnaJ domain"/>
    <property type="match status" value="1"/>
</dbReference>
<dbReference type="SUPFAM" id="SSF46565">
    <property type="entry name" value="Chaperone J-domain"/>
    <property type="match status" value="1"/>
</dbReference>
<evidence type="ECO:0000259" key="6">
    <source>
        <dbReference type="PROSITE" id="PS50076"/>
    </source>
</evidence>
<keyword evidence="2 4" id="KW-0863">Zinc-finger</keyword>